<dbReference type="GO" id="GO:0036430">
    <property type="term" value="F:CMP kinase activity"/>
    <property type="evidence" value="ECO:0007669"/>
    <property type="project" value="RHEA"/>
</dbReference>
<dbReference type="PANTHER" id="PTHR21299:SF2">
    <property type="entry name" value="CYTIDYLATE KINASE"/>
    <property type="match status" value="1"/>
</dbReference>
<keyword evidence="2 8" id="KW-0808">Transferase</keyword>
<accession>A1ZH12</accession>
<feature type="binding site" evidence="8">
    <location>
        <begin position="13"/>
        <end position="21"/>
    </location>
    <ligand>
        <name>ATP</name>
        <dbReference type="ChEBI" id="CHEBI:30616"/>
    </ligand>
</feature>
<dbReference type="EC" id="2.7.4.25" evidence="8"/>
<comment type="caution">
    <text evidence="10">The sequence shown here is derived from an EMBL/GenBank/DDBJ whole genome shotgun (WGS) entry which is preliminary data.</text>
</comment>
<keyword evidence="5 8" id="KW-0067">ATP-binding</keyword>
<dbReference type="HAMAP" id="MF_00238">
    <property type="entry name" value="Cytidyl_kinase_type1"/>
    <property type="match status" value="1"/>
</dbReference>
<dbReference type="GO" id="GO:0015949">
    <property type="term" value="P:nucleobase-containing small molecule interconversion"/>
    <property type="evidence" value="ECO:0007669"/>
    <property type="project" value="TreeGrafter"/>
</dbReference>
<dbReference type="eggNOG" id="COG0283">
    <property type="taxonomic scope" value="Bacteria"/>
</dbReference>
<comment type="catalytic activity">
    <reaction evidence="6 8">
        <text>dCMP + ATP = dCDP + ADP</text>
        <dbReference type="Rhea" id="RHEA:25094"/>
        <dbReference type="ChEBI" id="CHEBI:30616"/>
        <dbReference type="ChEBI" id="CHEBI:57566"/>
        <dbReference type="ChEBI" id="CHEBI:58593"/>
        <dbReference type="ChEBI" id="CHEBI:456216"/>
        <dbReference type="EC" id="2.7.4.25"/>
    </reaction>
</comment>
<evidence type="ECO:0000313" key="11">
    <source>
        <dbReference type="Proteomes" id="UP000004095"/>
    </source>
</evidence>
<evidence type="ECO:0000256" key="6">
    <source>
        <dbReference type="ARBA" id="ARBA00047615"/>
    </source>
</evidence>
<dbReference type="Proteomes" id="UP000004095">
    <property type="component" value="Unassembled WGS sequence"/>
</dbReference>
<reference evidence="10 11" key="1">
    <citation type="submission" date="2007-01" db="EMBL/GenBank/DDBJ databases">
        <authorList>
            <person name="Haygood M."/>
            <person name="Podell S."/>
            <person name="Anderson C."/>
            <person name="Hopkinson B."/>
            <person name="Roe K."/>
            <person name="Barbeau K."/>
            <person name="Gaasterland T."/>
            <person name="Ferriera S."/>
            <person name="Johnson J."/>
            <person name="Kravitz S."/>
            <person name="Beeson K."/>
            <person name="Sutton G."/>
            <person name="Rogers Y.-H."/>
            <person name="Friedman R."/>
            <person name="Frazier M."/>
            <person name="Venter J.C."/>
        </authorList>
    </citation>
    <scope>NUCLEOTIDE SEQUENCE [LARGE SCALE GENOMIC DNA]</scope>
    <source>
        <strain evidence="10 11">ATCC 23134</strain>
    </source>
</reference>
<comment type="subcellular location">
    <subcellularLocation>
        <location evidence="8">Cytoplasm</location>
    </subcellularLocation>
</comment>
<gene>
    <name evidence="8" type="primary">cmk</name>
    <name evidence="10" type="ORF">M23134_08105</name>
</gene>
<evidence type="ECO:0000256" key="3">
    <source>
        <dbReference type="ARBA" id="ARBA00022741"/>
    </source>
</evidence>
<dbReference type="NCBIfam" id="TIGR00017">
    <property type="entry name" value="cmk"/>
    <property type="match status" value="1"/>
</dbReference>
<dbReference type="EMBL" id="AAWS01000007">
    <property type="protein sequence ID" value="EAY30281.1"/>
    <property type="molecule type" value="Genomic_DNA"/>
</dbReference>
<dbReference type="GO" id="GO:0006220">
    <property type="term" value="P:pyrimidine nucleotide metabolic process"/>
    <property type="evidence" value="ECO:0007669"/>
    <property type="project" value="UniProtKB-UniRule"/>
</dbReference>
<name>A1ZH12_MICM2</name>
<evidence type="ECO:0000259" key="9">
    <source>
        <dbReference type="Pfam" id="PF02224"/>
    </source>
</evidence>
<evidence type="ECO:0000256" key="1">
    <source>
        <dbReference type="ARBA" id="ARBA00009427"/>
    </source>
</evidence>
<keyword evidence="4 8" id="KW-0418">Kinase</keyword>
<dbReference type="InterPro" id="IPR003136">
    <property type="entry name" value="Cytidylate_kin"/>
</dbReference>
<evidence type="ECO:0000256" key="4">
    <source>
        <dbReference type="ARBA" id="ARBA00022777"/>
    </source>
</evidence>
<dbReference type="SUPFAM" id="SSF52540">
    <property type="entry name" value="P-loop containing nucleoside triphosphate hydrolases"/>
    <property type="match status" value="1"/>
</dbReference>
<dbReference type="AlphaFoldDB" id="A1ZH12"/>
<evidence type="ECO:0000256" key="8">
    <source>
        <dbReference type="HAMAP-Rule" id="MF_00238"/>
    </source>
</evidence>
<sequence length="229" mass="25446">MDNEHKIIIAIDGFSGCGKSTTAKVVAKKLNYIYIDTGAMYRAVTLYFCQNNIVLDDEAQIDKALANIEIRFEYNTSSGQNVTLLNGKVVEDEIRKMYVSAKVSPVSAIPAVRKAMVAQQRQMGKGKGIVMDGRDIGTNVFPNAELKIFMEADVAVRAERRQKELAAKGQEVALQEIIDNLSQRDHQDSTRKENPLTKAIDAHTIDTTHMTIEQQSEEIVGLVESLVRC</sequence>
<protein>
    <recommendedName>
        <fullName evidence="8">Cytidylate kinase</fullName>
        <shortName evidence="8">CK</shortName>
        <ecNumber evidence="8">2.7.4.25</ecNumber>
    </recommendedName>
    <alternativeName>
        <fullName evidence="8">Cytidine monophosphate kinase</fullName>
        <shortName evidence="8">CMP kinase</shortName>
    </alternativeName>
</protein>
<keyword evidence="8" id="KW-0963">Cytoplasm</keyword>
<evidence type="ECO:0000256" key="5">
    <source>
        <dbReference type="ARBA" id="ARBA00022840"/>
    </source>
</evidence>
<dbReference type="OrthoDB" id="9807434at2"/>
<keyword evidence="3 8" id="KW-0547">Nucleotide-binding</keyword>
<evidence type="ECO:0000313" key="10">
    <source>
        <dbReference type="EMBL" id="EAY30281.1"/>
    </source>
</evidence>
<evidence type="ECO:0000256" key="2">
    <source>
        <dbReference type="ARBA" id="ARBA00022679"/>
    </source>
</evidence>
<dbReference type="CDD" id="cd02020">
    <property type="entry name" value="CMPK"/>
    <property type="match status" value="1"/>
</dbReference>
<dbReference type="PANTHER" id="PTHR21299">
    <property type="entry name" value="CYTIDYLATE KINASE/PANTOATE-BETA-ALANINE LIGASE"/>
    <property type="match status" value="1"/>
</dbReference>
<dbReference type="GO" id="GO:0005829">
    <property type="term" value="C:cytosol"/>
    <property type="evidence" value="ECO:0007669"/>
    <property type="project" value="TreeGrafter"/>
</dbReference>
<dbReference type="RefSeq" id="WP_002695205.1">
    <property type="nucleotide sequence ID" value="NZ_AAWS01000007.1"/>
</dbReference>
<organism evidence="10 11">
    <name type="scientific">Microscilla marina ATCC 23134</name>
    <dbReference type="NCBI Taxonomy" id="313606"/>
    <lineage>
        <taxon>Bacteria</taxon>
        <taxon>Pseudomonadati</taxon>
        <taxon>Bacteroidota</taxon>
        <taxon>Cytophagia</taxon>
        <taxon>Cytophagales</taxon>
        <taxon>Microscillaceae</taxon>
        <taxon>Microscilla</taxon>
    </lineage>
</organism>
<dbReference type="GO" id="GO:0005524">
    <property type="term" value="F:ATP binding"/>
    <property type="evidence" value="ECO:0007669"/>
    <property type="project" value="UniProtKB-UniRule"/>
</dbReference>
<dbReference type="GO" id="GO:0036431">
    <property type="term" value="F:dCMP kinase activity"/>
    <property type="evidence" value="ECO:0007669"/>
    <property type="project" value="InterPro"/>
</dbReference>
<proteinExistence type="inferred from homology"/>
<dbReference type="InterPro" id="IPR011994">
    <property type="entry name" value="Cytidylate_kinase_dom"/>
</dbReference>
<keyword evidence="11" id="KW-1185">Reference proteome</keyword>
<evidence type="ECO:0000256" key="7">
    <source>
        <dbReference type="ARBA" id="ARBA00048478"/>
    </source>
</evidence>
<dbReference type="Gene3D" id="3.40.50.300">
    <property type="entry name" value="P-loop containing nucleotide triphosphate hydrolases"/>
    <property type="match status" value="1"/>
</dbReference>
<dbReference type="InterPro" id="IPR027417">
    <property type="entry name" value="P-loop_NTPase"/>
</dbReference>
<comment type="similarity">
    <text evidence="1 8">Belongs to the cytidylate kinase family. Type 1 subfamily.</text>
</comment>
<feature type="domain" description="Cytidylate kinase" evidence="9">
    <location>
        <begin position="9"/>
        <end position="224"/>
    </location>
</feature>
<dbReference type="Pfam" id="PF02224">
    <property type="entry name" value="Cytidylate_kin"/>
    <property type="match status" value="1"/>
</dbReference>
<comment type="catalytic activity">
    <reaction evidence="7 8">
        <text>CMP + ATP = CDP + ADP</text>
        <dbReference type="Rhea" id="RHEA:11600"/>
        <dbReference type="ChEBI" id="CHEBI:30616"/>
        <dbReference type="ChEBI" id="CHEBI:58069"/>
        <dbReference type="ChEBI" id="CHEBI:60377"/>
        <dbReference type="ChEBI" id="CHEBI:456216"/>
        <dbReference type="EC" id="2.7.4.25"/>
    </reaction>
</comment>